<keyword evidence="3" id="KW-1185">Reference proteome</keyword>
<gene>
    <name evidence="2" type="ORF">QR685DRAFT_551825</name>
</gene>
<dbReference type="EMBL" id="JAVLET010000002">
    <property type="protein sequence ID" value="KAL0474064.1"/>
    <property type="molecule type" value="Genomic_DNA"/>
</dbReference>
<dbReference type="Proteomes" id="UP001451303">
    <property type="component" value="Unassembled WGS sequence"/>
</dbReference>
<evidence type="ECO:0000313" key="3">
    <source>
        <dbReference type="Proteomes" id="UP001451303"/>
    </source>
</evidence>
<evidence type="ECO:0000256" key="1">
    <source>
        <dbReference type="SAM" id="MobiDB-lite"/>
    </source>
</evidence>
<sequence>MSGRHNFWILRMPRNHLPDYAEGQQQQQQHQQDDQQDDQLHQEQQQEPQLELWHRRVHVPDVEMAVVAADPAPPQHQDP</sequence>
<name>A0ABR3DN56_NEUIN</name>
<reference evidence="2 3" key="1">
    <citation type="submission" date="2023-09" db="EMBL/GenBank/DDBJ databases">
        <title>Multi-omics analysis of a traditional fermented food reveals byproduct-associated fungal strains for waste-to-food upcycling.</title>
        <authorList>
            <consortium name="Lawrence Berkeley National Laboratory"/>
            <person name="Rekdal V.M."/>
            <person name="Villalobos-Escobedo J.M."/>
            <person name="Rodriguez-Valeron N."/>
            <person name="Garcia M.O."/>
            <person name="Vasquez D.P."/>
            <person name="Damayanti I."/>
            <person name="Sorensen P.M."/>
            <person name="Baidoo E.E."/>
            <person name="De Carvalho A.C."/>
            <person name="Riley R."/>
            <person name="Lipzen A."/>
            <person name="He G."/>
            <person name="Yan M."/>
            <person name="Haridas S."/>
            <person name="Daum C."/>
            <person name="Yoshinaga Y."/>
            <person name="Ng V."/>
            <person name="Grigoriev I.V."/>
            <person name="Munk R."/>
            <person name="Nuraida L."/>
            <person name="Wijaya C.H."/>
            <person name="Morales P.-C."/>
            <person name="Keasling J.D."/>
        </authorList>
    </citation>
    <scope>NUCLEOTIDE SEQUENCE [LARGE SCALE GENOMIC DNA]</scope>
    <source>
        <strain evidence="2 3">FGSC 2613</strain>
    </source>
</reference>
<evidence type="ECO:0000313" key="2">
    <source>
        <dbReference type="EMBL" id="KAL0474064.1"/>
    </source>
</evidence>
<comment type="caution">
    <text evidence="2">The sequence shown here is derived from an EMBL/GenBank/DDBJ whole genome shotgun (WGS) entry which is preliminary data.</text>
</comment>
<organism evidence="2 3">
    <name type="scientific">Neurospora intermedia</name>
    <dbReference type="NCBI Taxonomy" id="5142"/>
    <lineage>
        <taxon>Eukaryota</taxon>
        <taxon>Fungi</taxon>
        <taxon>Dikarya</taxon>
        <taxon>Ascomycota</taxon>
        <taxon>Pezizomycotina</taxon>
        <taxon>Sordariomycetes</taxon>
        <taxon>Sordariomycetidae</taxon>
        <taxon>Sordariales</taxon>
        <taxon>Sordariaceae</taxon>
        <taxon>Neurospora</taxon>
    </lineage>
</organism>
<accession>A0ABR3DN56</accession>
<feature type="region of interest" description="Disordered" evidence="1">
    <location>
        <begin position="15"/>
        <end position="50"/>
    </location>
</feature>
<protein>
    <submittedName>
        <fullName evidence="2">Uncharacterized protein</fullName>
    </submittedName>
</protein>
<proteinExistence type="predicted"/>